<accession>A0A1C9CAM4</accession>
<dbReference type="Gene3D" id="3.40.50.800">
    <property type="entry name" value="Anticodon-binding domain"/>
    <property type="match status" value="1"/>
</dbReference>
<dbReference type="InterPro" id="IPR036621">
    <property type="entry name" value="Anticodon-bd_dom_sf"/>
</dbReference>
<evidence type="ECO:0000256" key="3">
    <source>
        <dbReference type="ARBA" id="ARBA00022741"/>
    </source>
</evidence>
<dbReference type="InterPro" id="IPR004516">
    <property type="entry name" value="HisRS/HisZ"/>
</dbReference>
<dbReference type="GO" id="GO:0006427">
    <property type="term" value="P:histidyl-tRNA aminoacylation"/>
    <property type="evidence" value="ECO:0007669"/>
    <property type="project" value="InterPro"/>
</dbReference>
<evidence type="ECO:0000259" key="7">
    <source>
        <dbReference type="PROSITE" id="PS50862"/>
    </source>
</evidence>
<evidence type="ECO:0000256" key="6">
    <source>
        <dbReference type="PIRSR" id="PIRSR001549-1"/>
    </source>
</evidence>
<feature type="binding site" evidence="6">
    <location>
        <begin position="259"/>
        <end position="260"/>
    </location>
    <ligand>
        <name>L-histidine</name>
        <dbReference type="ChEBI" id="CHEBI:57595"/>
    </ligand>
</feature>
<evidence type="ECO:0000256" key="4">
    <source>
        <dbReference type="ARBA" id="ARBA00030619"/>
    </source>
</evidence>
<dbReference type="PIRSF" id="PIRSF001549">
    <property type="entry name" value="His-tRNA_synth"/>
    <property type="match status" value="1"/>
</dbReference>
<dbReference type="Pfam" id="PF03129">
    <property type="entry name" value="HGTP_anticodon"/>
    <property type="match status" value="1"/>
</dbReference>
<dbReference type="InterPro" id="IPR045864">
    <property type="entry name" value="aa-tRNA-synth_II/BPL/LPL"/>
</dbReference>
<comment type="similarity">
    <text evidence="1">Belongs to the class-II aminoacyl-tRNA synthetase family.</text>
</comment>
<dbReference type="GeneID" id="29072915"/>
<dbReference type="PANTHER" id="PTHR43707">
    <property type="entry name" value="HISTIDYL-TRNA SYNTHETASE"/>
    <property type="match status" value="1"/>
</dbReference>
<dbReference type="AlphaFoldDB" id="A0A1C9CAM4"/>
<feature type="binding site" evidence="6">
    <location>
        <position position="124"/>
    </location>
    <ligand>
        <name>L-histidine</name>
        <dbReference type="ChEBI" id="CHEBI:57595"/>
    </ligand>
</feature>
<gene>
    <name evidence="8" type="primary">hisS</name>
    <name evidence="8" type="ORF">Thor_139</name>
</gene>
<dbReference type="SUPFAM" id="SSF52954">
    <property type="entry name" value="Class II aaRS ABD-related"/>
    <property type="match status" value="1"/>
</dbReference>
<dbReference type="RefSeq" id="YP_009296496.1">
    <property type="nucleotide sequence ID" value="NC_031171.1"/>
</dbReference>
<dbReference type="EC" id="6.1.1.21" evidence="2"/>
<proteinExistence type="inferred from homology"/>
<dbReference type="HAMAP" id="MF_00127">
    <property type="entry name" value="His_tRNA_synth"/>
    <property type="match status" value="1"/>
</dbReference>
<dbReference type="Gene3D" id="3.30.930.10">
    <property type="entry name" value="Bira Bifunctional Protein, Domain 2"/>
    <property type="match status" value="1"/>
</dbReference>
<keyword evidence="8" id="KW-0934">Plastid</keyword>
<feature type="binding site" evidence="6">
    <location>
        <begin position="79"/>
        <end position="81"/>
    </location>
    <ligand>
        <name>L-histidine</name>
        <dbReference type="ChEBI" id="CHEBI:57595"/>
    </ligand>
</feature>
<dbReference type="InterPro" id="IPR041715">
    <property type="entry name" value="HisRS-like_core"/>
</dbReference>
<organism evidence="8">
    <name type="scientific">Thorea hispida</name>
    <dbReference type="NCBI Taxonomy" id="202687"/>
    <lineage>
        <taxon>Eukaryota</taxon>
        <taxon>Rhodophyta</taxon>
        <taxon>Florideophyceae</taxon>
        <taxon>Nemaliophycidae</taxon>
        <taxon>Thoreales</taxon>
        <taxon>Thoreaceae</taxon>
        <taxon>Thorea</taxon>
    </lineage>
</organism>
<dbReference type="GO" id="GO:0004821">
    <property type="term" value="F:histidine-tRNA ligase activity"/>
    <property type="evidence" value="ECO:0007669"/>
    <property type="project" value="UniProtKB-EC"/>
</dbReference>
<dbReference type="CDD" id="cd00773">
    <property type="entry name" value="HisRS-like_core"/>
    <property type="match status" value="1"/>
</dbReference>
<keyword evidence="3" id="KW-0547">Nucleotide-binding</keyword>
<reference evidence="8" key="1">
    <citation type="journal article" date="2018" name="PLoS ONE">
        <title>Plastid genome analysis of three Nemaliophycidae red algal species suggests environmental adaptation for iron limited habitats.</title>
        <authorList>
            <person name="Cho C.H."/>
            <person name="Choi J.W."/>
            <person name="Lam D.W."/>
            <person name="Kim K.M."/>
            <person name="Yoon H.S."/>
        </authorList>
    </citation>
    <scope>NUCLEOTIDE SEQUENCE</scope>
</reference>
<dbReference type="PANTHER" id="PTHR43707:SF1">
    <property type="entry name" value="HISTIDINE--TRNA LIGASE, MITOCHONDRIAL-RELATED"/>
    <property type="match status" value="1"/>
</dbReference>
<evidence type="ECO:0000256" key="1">
    <source>
        <dbReference type="ARBA" id="ARBA00008226"/>
    </source>
</evidence>
<keyword evidence="8" id="KW-0436">Ligase</keyword>
<evidence type="ECO:0000256" key="5">
    <source>
        <dbReference type="ARBA" id="ARBA00047639"/>
    </source>
</evidence>
<feature type="binding site" evidence="6">
    <location>
        <position position="110"/>
    </location>
    <ligand>
        <name>L-histidine</name>
        <dbReference type="ChEBI" id="CHEBI:57595"/>
    </ligand>
</feature>
<dbReference type="InterPro" id="IPR004154">
    <property type="entry name" value="Anticodon-bd"/>
</dbReference>
<dbReference type="GO" id="GO:0005737">
    <property type="term" value="C:cytoplasm"/>
    <property type="evidence" value="ECO:0007669"/>
    <property type="project" value="InterPro"/>
</dbReference>
<geneLocation type="plastid" evidence="8"/>
<keyword evidence="8" id="KW-0030">Aminoacyl-tRNA synthetase</keyword>
<protein>
    <recommendedName>
        <fullName evidence="2">histidine--tRNA ligase</fullName>
        <ecNumber evidence="2">6.1.1.21</ecNumber>
    </recommendedName>
    <alternativeName>
        <fullName evidence="4">Histidyl-tRNA synthetase</fullName>
    </alternativeName>
</protein>
<dbReference type="InterPro" id="IPR015807">
    <property type="entry name" value="His-tRNA-ligase"/>
</dbReference>
<evidence type="ECO:0000313" key="8">
    <source>
        <dbReference type="EMBL" id="AOM65431.1"/>
    </source>
</evidence>
<dbReference type="InterPro" id="IPR006195">
    <property type="entry name" value="aa-tRNA-synth_II"/>
</dbReference>
<comment type="catalytic activity">
    <reaction evidence="5">
        <text>tRNA(His) + L-histidine + ATP = L-histidyl-tRNA(His) + AMP + diphosphate + H(+)</text>
        <dbReference type="Rhea" id="RHEA:17313"/>
        <dbReference type="Rhea" id="RHEA-COMP:9665"/>
        <dbReference type="Rhea" id="RHEA-COMP:9689"/>
        <dbReference type="ChEBI" id="CHEBI:15378"/>
        <dbReference type="ChEBI" id="CHEBI:30616"/>
        <dbReference type="ChEBI" id="CHEBI:33019"/>
        <dbReference type="ChEBI" id="CHEBI:57595"/>
        <dbReference type="ChEBI" id="CHEBI:78442"/>
        <dbReference type="ChEBI" id="CHEBI:78527"/>
        <dbReference type="ChEBI" id="CHEBI:456215"/>
        <dbReference type="EC" id="6.1.1.21"/>
    </reaction>
</comment>
<dbReference type="NCBIfam" id="TIGR00442">
    <property type="entry name" value="hisS"/>
    <property type="match status" value="1"/>
</dbReference>
<dbReference type="PROSITE" id="PS50862">
    <property type="entry name" value="AA_TRNA_LIGASE_II"/>
    <property type="match status" value="1"/>
</dbReference>
<dbReference type="EMBL" id="KX284714">
    <property type="protein sequence ID" value="AOM65431.1"/>
    <property type="molecule type" value="Genomic_DNA"/>
</dbReference>
<evidence type="ECO:0000256" key="2">
    <source>
        <dbReference type="ARBA" id="ARBA00012815"/>
    </source>
</evidence>
<dbReference type="Pfam" id="PF13393">
    <property type="entry name" value="tRNA-synt_His"/>
    <property type="match status" value="1"/>
</dbReference>
<name>A0A1C9CAM4_9FLOR</name>
<feature type="domain" description="Aminoacyl-transfer RNA synthetases class-II family profile" evidence="7">
    <location>
        <begin position="1"/>
        <end position="312"/>
    </location>
</feature>
<sequence>MQSIRGMHDILPDEIEYWQHIYLTAIKILGLAGYREIRTPILEQTSLFSRSIGEGTDIVNKEMYTFTDRNNRSLTLRPENTASIARAIIEHKLLFNQQIQKLWYLGPMFRYERPQKGRQRQFHQLGIECCGSYSALADAEIIYLAKQFLDILNYHDYKIEINSLGSIKERKEYQIVLKNYLQTYIKDLDTDSQIKLELNPIKILDSKNNQVQAILSDAPKLISYLNINTLKHLDNVQEYLHKLDIQYSINYNLVRGLDYYTNTVFEIKTQELNTQYTICGGGRYNQLIETLGGSPTACTGWAIGIERLLLLIKNKIAIKSTQLVFYIATQGHEAIKYALTFLKYIQEQQLKFEIDFSNKSFHKQIKKANQQNALICLLIGEDEVINNCVTLKWLQENNQITIKNTEFIVTLQQIKNLTTQYKI</sequence>
<dbReference type="SUPFAM" id="SSF55681">
    <property type="entry name" value="Class II aaRS and biotin synthetases"/>
    <property type="match status" value="1"/>
</dbReference>
<feature type="binding site" evidence="6">
    <location>
        <position position="128"/>
    </location>
    <ligand>
        <name>L-histidine</name>
        <dbReference type="ChEBI" id="CHEBI:57595"/>
    </ligand>
</feature>
<feature type="binding site" evidence="6">
    <location>
        <position position="255"/>
    </location>
    <ligand>
        <name>L-histidine</name>
        <dbReference type="ChEBI" id="CHEBI:57595"/>
    </ligand>
</feature>
<dbReference type="GO" id="GO:0005524">
    <property type="term" value="F:ATP binding"/>
    <property type="evidence" value="ECO:0007669"/>
    <property type="project" value="InterPro"/>
</dbReference>